<accession>A0ABY6BHT2</accession>
<name>A0ABY6BHT2_9GAMM</name>
<proteinExistence type="predicted"/>
<gene>
    <name evidence="2" type="ORF">N4264_00520</name>
</gene>
<protein>
    <submittedName>
        <fullName evidence="2">YbaY family lipoprotein</fullName>
    </submittedName>
</protein>
<dbReference type="PROSITE" id="PS51257">
    <property type="entry name" value="PROKAR_LIPOPROTEIN"/>
    <property type="match status" value="1"/>
</dbReference>
<dbReference type="Pfam" id="PF09619">
    <property type="entry name" value="YscW"/>
    <property type="match status" value="1"/>
</dbReference>
<organism evidence="2 3">
    <name type="scientific">Tahibacter amnicola</name>
    <dbReference type="NCBI Taxonomy" id="2976241"/>
    <lineage>
        <taxon>Bacteria</taxon>
        <taxon>Pseudomonadati</taxon>
        <taxon>Pseudomonadota</taxon>
        <taxon>Gammaproteobacteria</taxon>
        <taxon>Lysobacterales</taxon>
        <taxon>Rhodanobacteraceae</taxon>
        <taxon>Tahibacter</taxon>
    </lineage>
</organism>
<keyword evidence="1" id="KW-0732">Signal</keyword>
<sequence>MHKLALPLLIASVGLVACGPSTDANKPAAQASQAAIASAVTGQVALKVPAQLSPAATLTLELFNVSAKPKVQVASSTTNVAAMPMPFKLDVEPGKIDPNSFYILIARVKDGERSYLAPREYPVLTKGSPAKVEIQLAPEPTASEKLESEYGMLERAIGGMKVAKGASEDETSTTAWDGFFDKNGLRYIREITDYGDKGRVNIYFAYHENGKPMAVVQERVAAMAEKPNSVTRLGWDAQGLFVLHTKKEGGAVTDVSEADAKPLHDRAVARFDTVSKKKPN</sequence>
<feature type="chain" id="PRO_5046997910" evidence="1">
    <location>
        <begin position="18"/>
        <end position="280"/>
    </location>
</feature>
<dbReference type="InterPro" id="IPR039366">
    <property type="entry name" value="Pilotin"/>
</dbReference>
<dbReference type="EMBL" id="CP104694">
    <property type="protein sequence ID" value="UXI68171.1"/>
    <property type="molecule type" value="Genomic_DNA"/>
</dbReference>
<feature type="signal peptide" evidence="1">
    <location>
        <begin position="1"/>
        <end position="17"/>
    </location>
</feature>
<keyword evidence="2" id="KW-0449">Lipoprotein</keyword>
<dbReference type="Proteomes" id="UP001064632">
    <property type="component" value="Chromosome"/>
</dbReference>
<evidence type="ECO:0000256" key="1">
    <source>
        <dbReference type="SAM" id="SignalP"/>
    </source>
</evidence>
<evidence type="ECO:0000313" key="3">
    <source>
        <dbReference type="Proteomes" id="UP001064632"/>
    </source>
</evidence>
<evidence type="ECO:0000313" key="2">
    <source>
        <dbReference type="EMBL" id="UXI68171.1"/>
    </source>
</evidence>
<keyword evidence="3" id="KW-1185">Reference proteome</keyword>
<dbReference type="RefSeq" id="WP_261695133.1">
    <property type="nucleotide sequence ID" value="NZ_CP104694.1"/>
</dbReference>
<reference evidence="2" key="1">
    <citation type="submission" date="2022-09" db="EMBL/GenBank/DDBJ databases">
        <title>Tahibacter sp. nov., isolated from a fresh water.</title>
        <authorList>
            <person name="Baek J.H."/>
            <person name="Lee J.K."/>
            <person name="Kim J.M."/>
            <person name="Jeon C.O."/>
        </authorList>
    </citation>
    <scope>NUCLEOTIDE SEQUENCE</scope>
    <source>
        <strain evidence="2">W38</strain>
    </source>
</reference>